<dbReference type="PANTHER" id="PTHR43076:SF15">
    <property type="entry name" value="7,8-DIDEMETHYL-8-HYDROXY-5-DEAZARIBOFLAVIN SYNTHASE"/>
    <property type="match status" value="1"/>
</dbReference>
<keyword evidence="13" id="KW-1185">Reference proteome</keyword>
<feature type="binding site" evidence="10">
    <location>
        <position position="26"/>
    </location>
    <ligand>
        <name>[4Fe-4S] cluster</name>
        <dbReference type="ChEBI" id="CHEBI:49883"/>
        <note>4Fe-4S-S-AdoMet</note>
    </ligand>
</feature>
<evidence type="ECO:0000256" key="2">
    <source>
        <dbReference type="ARBA" id="ARBA00012126"/>
    </source>
</evidence>
<dbReference type="Gene3D" id="3.20.20.70">
    <property type="entry name" value="Aldolase class I"/>
    <property type="match status" value="1"/>
</dbReference>
<evidence type="ECO:0000256" key="5">
    <source>
        <dbReference type="ARBA" id="ARBA00022723"/>
    </source>
</evidence>
<dbReference type="SUPFAM" id="SSF102114">
    <property type="entry name" value="Radical SAM enzymes"/>
    <property type="match status" value="1"/>
</dbReference>
<comment type="catalytic activity">
    <reaction evidence="9 10">
        <text>5-amino-5-(4-hydroxybenzyl)-6-(D-ribitylimino)-5,6-dihydrouracil + S-adenosyl-L-methionine = 7,8-didemethyl-8-hydroxy-5-deazariboflavin + 5'-deoxyadenosine + L-methionine + NH4(+) + H(+)</text>
        <dbReference type="Rhea" id="RHEA:55204"/>
        <dbReference type="ChEBI" id="CHEBI:15378"/>
        <dbReference type="ChEBI" id="CHEBI:17319"/>
        <dbReference type="ChEBI" id="CHEBI:28938"/>
        <dbReference type="ChEBI" id="CHEBI:57844"/>
        <dbReference type="ChEBI" id="CHEBI:59789"/>
        <dbReference type="ChEBI" id="CHEBI:59904"/>
        <dbReference type="ChEBI" id="CHEBI:85936"/>
        <dbReference type="EC" id="4.3.1.32"/>
    </reaction>
</comment>
<dbReference type="SFLD" id="SFLDG01064">
    <property type="entry name" value="F420__menaquinone_cofactor_bio"/>
    <property type="match status" value="1"/>
</dbReference>
<dbReference type="GeneID" id="55821947"/>
<dbReference type="GO" id="GO:0016765">
    <property type="term" value="F:transferase activity, transferring alkyl or aryl (other than methyl) groups"/>
    <property type="evidence" value="ECO:0007669"/>
    <property type="project" value="InterPro"/>
</dbReference>
<reference evidence="12 13" key="1">
    <citation type="submission" date="2020-06" db="EMBL/GenBank/DDBJ databases">
        <title>Methanolobus halotolerans sp. nov., isolated from a saline lake Tus in Siberia.</title>
        <authorList>
            <person name="Shen Y."/>
            <person name="Chen S.-C."/>
            <person name="Lai M.-C."/>
            <person name="Huang H.-H."/>
            <person name="Chiu H.-H."/>
            <person name="Tang S.-L."/>
            <person name="Rogozin D.Y."/>
            <person name="Degermendzhy A.G."/>
        </authorList>
    </citation>
    <scope>NUCLEOTIDE SEQUENCE [LARGE SCALE GENOMIC DNA]</scope>
    <source>
        <strain evidence="12 13">DSM 21339</strain>
    </source>
</reference>
<sequence length="330" mass="37012">MPEFVTFCRNVFIPVTNVCRNNCGYCTFRRSPDDPEAKLMTPDEILPILEKGKDAGCTEVLYTLGEYGEELPEYQQWLADMGYGSTVEYLAELCKTAIDKGLLPHTNAGVLNFTELETLKPLNASMGLMLETTAELDAHVSSPGKEPSGRIKTIKYAGELEIPFTTGLLVGIGETLDDRINSLQLIAELHEEYRHIQEVIIQNFTPKPGTPMADCPPPTDEEMMQTVLIAREILPEDVTIQVAPNLVDPYVLIQCGATDLGGISPVTVDWINPEAQWPSAEKLREMLRDIPLKERLPIYPQYLKKGWYSDQIKDLVLSLSDEEGYRKEFV</sequence>
<keyword evidence="4 10" id="KW-0949">S-adenosyl-L-methionine</keyword>
<dbReference type="InterPro" id="IPR058240">
    <property type="entry name" value="rSAM_sf"/>
</dbReference>
<dbReference type="SFLD" id="SFLDG01388">
    <property type="entry name" value="7_8-didemethyl-8-hydroxy-5-dea"/>
    <property type="match status" value="1"/>
</dbReference>
<dbReference type="HAMAP" id="MF_01611">
    <property type="entry name" value="FO_synth_sub1"/>
    <property type="match status" value="1"/>
</dbReference>
<comment type="function">
    <text evidence="10">Catalyzes the radical-mediated synthesis of 7,8-didemethyl-8-hydroxy-5-deazariboflavin (FO) from 5-amino-5-(4-hydroxybenzyl)-6-(D-ribitylimino)-5,6-dihydrouracil.</text>
</comment>
<evidence type="ECO:0000256" key="1">
    <source>
        <dbReference type="ARBA" id="ARBA00004712"/>
    </source>
</evidence>
<evidence type="ECO:0000256" key="9">
    <source>
        <dbReference type="ARBA" id="ARBA00048974"/>
    </source>
</evidence>
<evidence type="ECO:0000256" key="6">
    <source>
        <dbReference type="ARBA" id="ARBA00023004"/>
    </source>
</evidence>
<dbReference type="GO" id="GO:0051539">
    <property type="term" value="F:4 iron, 4 sulfur cluster binding"/>
    <property type="evidence" value="ECO:0007669"/>
    <property type="project" value="UniProtKB-KW"/>
</dbReference>
<feature type="domain" description="Radical SAM core" evidence="11">
    <location>
        <begin position="5"/>
        <end position="245"/>
    </location>
</feature>
<keyword evidence="3 10" id="KW-0004">4Fe-4S</keyword>
<dbReference type="SFLD" id="SFLDS00029">
    <property type="entry name" value="Radical_SAM"/>
    <property type="match status" value="1"/>
</dbReference>
<dbReference type="UniPathway" id="UPA00072"/>
<keyword evidence="6 10" id="KW-0408">Iron</keyword>
<dbReference type="EC" id="4.3.1.32" evidence="2 10"/>
<feature type="binding site" evidence="10">
    <location>
        <position position="19"/>
    </location>
    <ligand>
        <name>[4Fe-4S] cluster</name>
        <dbReference type="ChEBI" id="CHEBI:49883"/>
        <note>4Fe-4S-S-AdoMet</note>
    </ligand>
</feature>
<proteinExistence type="inferred from homology"/>
<comment type="similarity">
    <text evidence="10">Belongs to the radical SAM superfamily. CofG family.</text>
</comment>
<evidence type="ECO:0000259" key="11">
    <source>
        <dbReference type="PROSITE" id="PS51918"/>
    </source>
</evidence>
<protein>
    <recommendedName>
        <fullName evidence="2 10">7,8-didemethyl-8-hydroxy-5-deazariboflavin synthase</fullName>
        <ecNumber evidence="2 10">4.3.1.32</ecNumber>
    </recommendedName>
    <alternativeName>
        <fullName evidence="10">FO synthase subunit 1</fullName>
    </alternativeName>
</protein>
<dbReference type="CDD" id="cd01335">
    <property type="entry name" value="Radical_SAM"/>
    <property type="match status" value="1"/>
</dbReference>
<dbReference type="SMART" id="SM00729">
    <property type="entry name" value="Elp3"/>
    <property type="match status" value="1"/>
</dbReference>
<evidence type="ECO:0000256" key="3">
    <source>
        <dbReference type="ARBA" id="ARBA00022485"/>
    </source>
</evidence>
<evidence type="ECO:0000256" key="10">
    <source>
        <dbReference type="HAMAP-Rule" id="MF_01611"/>
    </source>
</evidence>
<evidence type="ECO:0000256" key="8">
    <source>
        <dbReference type="ARBA" id="ARBA00023239"/>
    </source>
</evidence>
<gene>
    <name evidence="10 12" type="primary">cofG</name>
    <name evidence="12" type="ORF">HWN40_09690</name>
</gene>
<dbReference type="RefSeq" id="WP_176966371.1">
    <property type="nucleotide sequence ID" value="NZ_CP058215.1"/>
</dbReference>
<name>A0A7D5EAJ7_9EURY</name>
<evidence type="ECO:0000256" key="7">
    <source>
        <dbReference type="ARBA" id="ARBA00023014"/>
    </source>
</evidence>
<keyword evidence="5 10" id="KW-0479">Metal-binding</keyword>
<accession>A0A7D5EAJ7</accession>
<dbReference type="InterPro" id="IPR034405">
    <property type="entry name" value="F420"/>
</dbReference>
<dbReference type="PANTHER" id="PTHR43076">
    <property type="entry name" value="FO SYNTHASE (COFH)"/>
    <property type="match status" value="1"/>
</dbReference>
<dbReference type="OrthoDB" id="35347at2157"/>
<dbReference type="SFLD" id="SFLDF00294">
    <property type="entry name" value="7_8-didemethyl-8-hydroxy-5-dea"/>
    <property type="match status" value="1"/>
</dbReference>
<dbReference type="EMBL" id="CP058215">
    <property type="protein sequence ID" value="QLC51317.1"/>
    <property type="molecule type" value="Genomic_DNA"/>
</dbReference>
<dbReference type="InterPro" id="IPR019939">
    <property type="entry name" value="CofG_family"/>
</dbReference>
<evidence type="ECO:0000313" key="13">
    <source>
        <dbReference type="Proteomes" id="UP000509594"/>
    </source>
</evidence>
<dbReference type="NCBIfam" id="NF004884">
    <property type="entry name" value="PRK06245.1"/>
    <property type="match status" value="1"/>
</dbReference>
<evidence type="ECO:0000313" key="12">
    <source>
        <dbReference type="EMBL" id="QLC51317.1"/>
    </source>
</evidence>
<organism evidence="12 13">
    <name type="scientific">Methanolobus zinderi</name>
    <dbReference type="NCBI Taxonomy" id="536044"/>
    <lineage>
        <taxon>Archaea</taxon>
        <taxon>Methanobacteriati</taxon>
        <taxon>Methanobacteriota</taxon>
        <taxon>Stenosarchaea group</taxon>
        <taxon>Methanomicrobia</taxon>
        <taxon>Methanosarcinales</taxon>
        <taxon>Methanosarcinaceae</taxon>
        <taxon>Methanolobus</taxon>
    </lineage>
</organism>
<dbReference type="AlphaFoldDB" id="A0A7D5EAJ7"/>
<dbReference type="InterPro" id="IPR013785">
    <property type="entry name" value="Aldolase_TIM"/>
</dbReference>
<keyword evidence="8 10" id="KW-0456">Lyase</keyword>
<feature type="binding site" evidence="10">
    <location>
        <position position="23"/>
    </location>
    <ligand>
        <name>[4Fe-4S] cluster</name>
        <dbReference type="ChEBI" id="CHEBI:49883"/>
        <note>4Fe-4S-S-AdoMet</note>
    </ligand>
</feature>
<evidence type="ECO:0000256" key="4">
    <source>
        <dbReference type="ARBA" id="ARBA00022691"/>
    </source>
</evidence>
<dbReference type="GO" id="GO:0005506">
    <property type="term" value="F:iron ion binding"/>
    <property type="evidence" value="ECO:0007669"/>
    <property type="project" value="UniProtKB-UniRule"/>
</dbReference>
<dbReference type="Proteomes" id="UP000509594">
    <property type="component" value="Chromosome"/>
</dbReference>
<keyword evidence="7 10" id="KW-0411">Iron-sulfur</keyword>
<comment type="subunit">
    <text evidence="10">The FO synthase complex consists of two subunits, CofG and CofH.</text>
</comment>
<dbReference type="PROSITE" id="PS51918">
    <property type="entry name" value="RADICAL_SAM"/>
    <property type="match status" value="1"/>
</dbReference>
<dbReference type="InterPro" id="IPR007197">
    <property type="entry name" value="rSAM"/>
</dbReference>
<dbReference type="InterPro" id="IPR006638">
    <property type="entry name" value="Elp3/MiaA/NifB-like_rSAM"/>
</dbReference>
<dbReference type="NCBIfam" id="TIGR03550">
    <property type="entry name" value="F420_cofG"/>
    <property type="match status" value="1"/>
</dbReference>
<comment type="pathway">
    <text evidence="1 10">Cofactor biosynthesis; coenzyme F0 biosynthesis.</text>
</comment>
<dbReference type="Pfam" id="PF04055">
    <property type="entry name" value="Radical_SAM"/>
    <property type="match status" value="1"/>
</dbReference>
<comment type="cofactor">
    <cofactor evidence="10">
        <name>[4Fe-4S] cluster</name>
        <dbReference type="ChEBI" id="CHEBI:49883"/>
    </cofactor>
    <text evidence="10">Binds 1 [4Fe-4S] cluster. The cluster is coordinated with 3 cysteines and an exchangeable S-adenosyl-L-methionine.</text>
</comment>
<dbReference type="GO" id="GO:0044689">
    <property type="term" value="F:7,8-didemethyl-8-hydroxy-5-deazariboflavin synthase activity"/>
    <property type="evidence" value="ECO:0007669"/>
    <property type="project" value="UniProtKB-EC"/>
</dbReference>
<dbReference type="KEGG" id="mzi:HWN40_09690"/>